<evidence type="ECO:0000313" key="2">
    <source>
        <dbReference type="Proteomes" id="UP000052167"/>
    </source>
</evidence>
<protein>
    <submittedName>
        <fullName evidence="1">Uncharacterized protein</fullName>
    </submittedName>
</protein>
<accession>A0A922NZA6</accession>
<name>A0A922NZA6_9HYPH</name>
<dbReference type="AlphaFoldDB" id="A0A922NZA6"/>
<reference evidence="1 2" key="1">
    <citation type="submission" date="2014-06" db="EMBL/GenBank/DDBJ databases">
        <title>Rhizobium pelagicum/R2-400B4.</title>
        <authorList>
            <person name="Kimes N.E."/>
            <person name="Lopez-Perez M."/>
        </authorList>
    </citation>
    <scope>NUCLEOTIDE SEQUENCE [LARGE SCALE GENOMIC DNA]</scope>
    <source>
        <strain evidence="1 2">R2-400B4</strain>
    </source>
</reference>
<proteinExistence type="predicted"/>
<evidence type="ECO:0000313" key="1">
    <source>
        <dbReference type="EMBL" id="KEQ05647.1"/>
    </source>
</evidence>
<dbReference type="Proteomes" id="UP000052167">
    <property type="component" value="Unassembled WGS sequence"/>
</dbReference>
<sequence length="81" mass="9086">MWAIVSRRICQNIFELGSAMPENKKLYPGIHTPCYPGKFVLSKDEVSGYILTNPMMVSIAAHQINSFIRNCIAVKGDINNE</sequence>
<keyword evidence="2" id="KW-1185">Reference proteome</keyword>
<dbReference type="EMBL" id="JOKJ01000019">
    <property type="protein sequence ID" value="KEQ05647.1"/>
    <property type="molecule type" value="Genomic_DNA"/>
</dbReference>
<gene>
    <name evidence="1" type="ORF">GV68_08960</name>
</gene>
<organism evidence="1 2">
    <name type="scientific">Pseudorhizobium pelagicum</name>
    <dbReference type="NCBI Taxonomy" id="1509405"/>
    <lineage>
        <taxon>Bacteria</taxon>
        <taxon>Pseudomonadati</taxon>
        <taxon>Pseudomonadota</taxon>
        <taxon>Alphaproteobacteria</taxon>
        <taxon>Hyphomicrobiales</taxon>
        <taxon>Rhizobiaceae</taxon>
        <taxon>Rhizobium/Agrobacterium group</taxon>
        <taxon>Pseudorhizobium</taxon>
    </lineage>
</organism>
<comment type="caution">
    <text evidence="1">The sequence shown here is derived from an EMBL/GenBank/DDBJ whole genome shotgun (WGS) entry which is preliminary data.</text>
</comment>